<evidence type="ECO:0000256" key="5">
    <source>
        <dbReference type="ARBA" id="ARBA00022695"/>
    </source>
</evidence>
<dbReference type="InterPro" id="IPR005248">
    <property type="entry name" value="NadD/NMNAT"/>
</dbReference>
<keyword evidence="8 10" id="KW-0520">NAD</keyword>
<gene>
    <name evidence="10 12" type="primary">nadD</name>
    <name evidence="12" type="ORF">GCM10007216_23820</name>
</gene>
<accession>A0ABQ1P7N0</accession>
<dbReference type="PANTHER" id="PTHR39321">
    <property type="entry name" value="NICOTINATE-NUCLEOTIDE ADENYLYLTRANSFERASE-RELATED"/>
    <property type="match status" value="1"/>
</dbReference>
<protein>
    <recommendedName>
        <fullName evidence="10">Probable nicotinate-nucleotide adenylyltransferase</fullName>
        <ecNumber evidence="10">2.7.7.18</ecNumber>
    </recommendedName>
    <alternativeName>
        <fullName evidence="10">Deamido-NAD(+) diphosphorylase</fullName>
    </alternativeName>
    <alternativeName>
        <fullName evidence="10">Deamido-NAD(+) pyrophosphorylase</fullName>
    </alternativeName>
    <alternativeName>
        <fullName evidence="10">Nicotinate mononucleotide adenylyltransferase</fullName>
        <shortName evidence="10">NaMN adenylyltransferase</shortName>
    </alternativeName>
</protein>
<dbReference type="NCBIfam" id="NF000841">
    <property type="entry name" value="PRK00071.1-4"/>
    <property type="match status" value="1"/>
</dbReference>
<reference evidence="13" key="1">
    <citation type="journal article" date="2019" name="Int. J. Syst. Evol. Microbiol.">
        <title>The Global Catalogue of Microorganisms (GCM) 10K type strain sequencing project: providing services to taxonomists for standard genome sequencing and annotation.</title>
        <authorList>
            <consortium name="The Broad Institute Genomics Platform"/>
            <consortium name="The Broad Institute Genome Sequencing Center for Infectious Disease"/>
            <person name="Wu L."/>
            <person name="Ma J."/>
        </authorList>
    </citation>
    <scope>NUCLEOTIDE SEQUENCE [LARGE SCALE GENOMIC DNA]</scope>
    <source>
        <strain evidence="13">CCM 7282</strain>
    </source>
</reference>
<dbReference type="Proteomes" id="UP000619534">
    <property type="component" value="Unassembled WGS sequence"/>
</dbReference>
<proteinExistence type="inferred from homology"/>
<dbReference type="EMBL" id="BMCJ01000004">
    <property type="protein sequence ID" value="GGC92297.1"/>
    <property type="molecule type" value="Genomic_DNA"/>
</dbReference>
<dbReference type="InterPro" id="IPR014729">
    <property type="entry name" value="Rossmann-like_a/b/a_fold"/>
</dbReference>
<evidence type="ECO:0000256" key="10">
    <source>
        <dbReference type="HAMAP-Rule" id="MF_00244"/>
    </source>
</evidence>
<organism evidence="12 13">
    <name type="scientific">Thalassobacillus devorans</name>
    <dbReference type="NCBI Taxonomy" id="279813"/>
    <lineage>
        <taxon>Bacteria</taxon>
        <taxon>Bacillati</taxon>
        <taxon>Bacillota</taxon>
        <taxon>Bacilli</taxon>
        <taxon>Bacillales</taxon>
        <taxon>Bacillaceae</taxon>
        <taxon>Thalassobacillus</taxon>
    </lineage>
</organism>
<dbReference type="InterPro" id="IPR004821">
    <property type="entry name" value="Cyt_trans-like"/>
</dbReference>
<dbReference type="Pfam" id="PF01467">
    <property type="entry name" value="CTP_transf_like"/>
    <property type="match status" value="1"/>
</dbReference>
<dbReference type="CDD" id="cd02165">
    <property type="entry name" value="NMNAT"/>
    <property type="match status" value="1"/>
</dbReference>
<evidence type="ECO:0000256" key="8">
    <source>
        <dbReference type="ARBA" id="ARBA00023027"/>
    </source>
</evidence>
<evidence type="ECO:0000313" key="12">
    <source>
        <dbReference type="EMBL" id="GGC92297.1"/>
    </source>
</evidence>
<dbReference type="SUPFAM" id="SSF52374">
    <property type="entry name" value="Nucleotidylyl transferase"/>
    <property type="match status" value="1"/>
</dbReference>
<comment type="caution">
    <text evidence="12">The sequence shown here is derived from an EMBL/GenBank/DDBJ whole genome shotgun (WGS) entry which is preliminary data.</text>
</comment>
<comment type="catalytic activity">
    <reaction evidence="9 10">
        <text>nicotinate beta-D-ribonucleotide + ATP + H(+) = deamido-NAD(+) + diphosphate</text>
        <dbReference type="Rhea" id="RHEA:22860"/>
        <dbReference type="ChEBI" id="CHEBI:15378"/>
        <dbReference type="ChEBI" id="CHEBI:30616"/>
        <dbReference type="ChEBI" id="CHEBI:33019"/>
        <dbReference type="ChEBI" id="CHEBI:57502"/>
        <dbReference type="ChEBI" id="CHEBI:58437"/>
        <dbReference type="EC" id="2.7.7.18"/>
    </reaction>
</comment>
<comment type="function">
    <text evidence="1 10">Catalyzes the reversible adenylation of nicotinate mononucleotide (NaMN) to nicotinic acid adenine dinucleotide (NaAD).</text>
</comment>
<keyword evidence="7 10" id="KW-0067">ATP-binding</keyword>
<dbReference type="Gene3D" id="3.40.50.620">
    <property type="entry name" value="HUPs"/>
    <property type="match status" value="1"/>
</dbReference>
<dbReference type="NCBIfam" id="TIGR00482">
    <property type="entry name" value="nicotinate (nicotinamide) nucleotide adenylyltransferase"/>
    <property type="match status" value="1"/>
</dbReference>
<evidence type="ECO:0000256" key="7">
    <source>
        <dbReference type="ARBA" id="ARBA00022840"/>
    </source>
</evidence>
<keyword evidence="13" id="KW-1185">Reference proteome</keyword>
<evidence type="ECO:0000256" key="1">
    <source>
        <dbReference type="ARBA" id="ARBA00002324"/>
    </source>
</evidence>
<keyword evidence="6 10" id="KW-0547">Nucleotide-binding</keyword>
<comment type="pathway">
    <text evidence="2 10">Cofactor biosynthesis; NAD(+) biosynthesis; deamido-NAD(+) from nicotinate D-ribonucleotide: step 1/1.</text>
</comment>
<evidence type="ECO:0000256" key="2">
    <source>
        <dbReference type="ARBA" id="ARBA00005019"/>
    </source>
</evidence>
<evidence type="ECO:0000313" key="13">
    <source>
        <dbReference type="Proteomes" id="UP000619534"/>
    </source>
</evidence>
<evidence type="ECO:0000256" key="9">
    <source>
        <dbReference type="ARBA" id="ARBA00048721"/>
    </source>
</evidence>
<comment type="similarity">
    <text evidence="10">Belongs to the NadD family.</text>
</comment>
<evidence type="ECO:0000256" key="4">
    <source>
        <dbReference type="ARBA" id="ARBA00022679"/>
    </source>
</evidence>
<keyword evidence="3 10" id="KW-0662">Pyridine nucleotide biosynthesis</keyword>
<dbReference type="HAMAP" id="MF_00244">
    <property type="entry name" value="NaMN_adenylyltr"/>
    <property type="match status" value="1"/>
</dbReference>
<feature type="domain" description="Cytidyltransferase-like" evidence="11">
    <location>
        <begin position="6"/>
        <end position="161"/>
    </location>
</feature>
<dbReference type="RefSeq" id="WP_062446880.1">
    <property type="nucleotide sequence ID" value="NZ_BMCJ01000004.1"/>
</dbReference>
<name>A0ABQ1P7N0_9BACI</name>
<dbReference type="NCBIfam" id="TIGR00125">
    <property type="entry name" value="cyt_tran_rel"/>
    <property type="match status" value="1"/>
</dbReference>
<dbReference type="PANTHER" id="PTHR39321:SF3">
    <property type="entry name" value="PHOSPHOPANTETHEINE ADENYLYLTRANSFERASE"/>
    <property type="match status" value="1"/>
</dbReference>
<dbReference type="GO" id="GO:0016779">
    <property type="term" value="F:nucleotidyltransferase activity"/>
    <property type="evidence" value="ECO:0007669"/>
    <property type="project" value="UniProtKB-KW"/>
</dbReference>
<keyword evidence="5 10" id="KW-0548">Nucleotidyltransferase</keyword>
<evidence type="ECO:0000256" key="6">
    <source>
        <dbReference type="ARBA" id="ARBA00022741"/>
    </source>
</evidence>
<evidence type="ECO:0000256" key="3">
    <source>
        <dbReference type="ARBA" id="ARBA00022642"/>
    </source>
</evidence>
<dbReference type="NCBIfam" id="NF000840">
    <property type="entry name" value="PRK00071.1-3"/>
    <property type="match status" value="1"/>
</dbReference>
<sequence length="188" mass="21649">MKRVGILGGTFDPPHIGHLIIAEEVYHQLDLDEVWFLPSNQPPHKSGATVDNQNRLEMVKAAIAGNPHFSVSDIELQREGKSYTYDTIKQLKQLNPDIEFYFIIGGDMVEYLPKWHEIKKLMEMTQFVGVKRSGYQLNSPYPVEEVEMPIIEVSSTMIRKRLGQGREIRYLTADGVIDYIKEHQLYEA</sequence>
<evidence type="ECO:0000259" key="11">
    <source>
        <dbReference type="Pfam" id="PF01467"/>
    </source>
</evidence>
<dbReference type="EC" id="2.7.7.18" evidence="10"/>
<keyword evidence="4 10" id="KW-0808">Transferase</keyword>